<keyword evidence="2" id="KW-1185">Reference proteome</keyword>
<evidence type="ECO:0000313" key="1">
    <source>
        <dbReference type="EMBL" id="RED26854.1"/>
    </source>
</evidence>
<gene>
    <name evidence="1" type="ORF">BD847_0779</name>
</gene>
<dbReference type="Proteomes" id="UP000257004">
    <property type="component" value="Unassembled WGS sequence"/>
</dbReference>
<protein>
    <submittedName>
        <fullName evidence="1">Uncharacterized protein</fullName>
    </submittedName>
</protein>
<sequence length="125" mass="14704">MRKISLYILILLINFNNCFFGQLSKVPVLVQHYMEHQERSNGLAFRDFIAMHYLGQDIDDNDDERDMQLPFKKVDPHSQHIVFIPSRIYTSTVSFVPLDSHFVNKYKTNFHTNPYLGSLFRPPIA</sequence>
<organism evidence="1 2">
    <name type="scientific">Flavobacterium cutihirudinis</name>
    <dbReference type="NCBI Taxonomy" id="1265740"/>
    <lineage>
        <taxon>Bacteria</taxon>
        <taxon>Pseudomonadati</taxon>
        <taxon>Bacteroidota</taxon>
        <taxon>Flavobacteriia</taxon>
        <taxon>Flavobacteriales</taxon>
        <taxon>Flavobacteriaceae</taxon>
        <taxon>Flavobacterium</taxon>
    </lineage>
</organism>
<proteinExistence type="predicted"/>
<evidence type="ECO:0000313" key="2">
    <source>
        <dbReference type="Proteomes" id="UP000257004"/>
    </source>
</evidence>
<name>A0A3D9G0Z8_9FLAO</name>
<reference evidence="1 2" key="1">
    <citation type="submission" date="2018-07" db="EMBL/GenBank/DDBJ databases">
        <title>Genomic Encyclopedia of Archaeal and Bacterial Type Strains, Phase II (KMG-II): from individual species to whole genera.</title>
        <authorList>
            <person name="Goeker M."/>
        </authorList>
    </citation>
    <scope>NUCLEOTIDE SEQUENCE [LARGE SCALE GENOMIC DNA]</scope>
    <source>
        <strain evidence="1 2">DSM 25795</strain>
    </source>
</reference>
<comment type="caution">
    <text evidence="1">The sequence shown here is derived from an EMBL/GenBank/DDBJ whole genome shotgun (WGS) entry which is preliminary data.</text>
</comment>
<accession>A0A3D9G0Z8</accession>
<dbReference type="AlphaFoldDB" id="A0A3D9G0Z8"/>
<dbReference type="EMBL" id="QRDQ01000007">
    <property type="protein sequence ID" value="RED26854.1"/>
    <property type="molecule type" value="Genomic_DNA"/>
</dbReference>